<reference evidence="2 3" key="1">
    <citation type="submission" date="2015-08" db="EMBL/GenBank/DDBJ databases">
        <title>Next Generation Sequencing and Analysis of the Genome of Puccinia sorghi L Schw, the Causal Agent of Maize Common Rust.</title>
        <authorList>
            <person name="Rochi L."/>
            <person name="Burguener G."/>
            <person name="Darino M."/>
            <person name="Turjanski A."/>
            <person name="Kreff E."/>
            <person name="Dieguez M.J."/>
            <person name="Sacco F."/>
        </authorList>
    </citation>
    <scope>NUCLEOTIDE SEQUENCE [LARGE SCALE GENOMIC DNA]</scope>
    <source>
        <strain evidence="2 3">RO10H11247</strain>
    </source>
</reference>
<dbReference type="OrthoDB" id="3364905at2759"/>
<protein>
    <submittedName>
        <fullName evidence="2">Uncharacterized protein</fullName>
    </submittedName>
</protein>
<sequence length="89" mass="9908">MATSPSTPTTPTATRLVAENQSDKQPILEKIITDIVRTMTKQIEIALSRTDRRFLAILDELPNILEEREKFDHFGQVPGPSIGPHIISA</sequence>
<organism evidence="2 3">
    <name type="scientific">Puccinia sorghi</name>
    <dbReference type="NCBI Taxonomy" id="27349"/>
    <lineage>
        <taxon>Eukaryota</taxon>
        <taxon>Fungi</taxon>
        <taxon>Dikarya</taxon>
        <taxon>Basidiomycota</taxon>
        <taxon>Pucciniomycotina</taxon>
        <taxon>Pucciniomycetes</taxon>
        <taxon>Pucciniales</taxon>
        <taxon>Pucciniaceae</taxon>
        <taxon>Puccinia</taxon>
    </lineage>
</organism>
<dbReference type="VEuPathDB" id="FungiDB:VP01_4000g2"/>
<keyword evidence="3" id="KW-1185">Reference proteome</keyword>
<dbReference type="Proteomes" id="UP000037035">
    <property type="component" value="Unassembled WGS sequence"/>
</dbReference>
<gene>
    <name evidence="2" type="ORF">VP01_4000g2</name>
</gene>
<feature type="compositionally biased region" description="Low complexity" evidence="1">
    <location>
        <begin position="1"/>
        <end position="14"/>
    </location>
</feature>
<accession>A0A0L6URY5</accession>
<dbReference type="EMBL" id="LAVV01009059">
    <property type="protein sequence ID" value="KNZ51308.1"/>
    <property type="molecule type" value="Genomic_DNA"/>
</dbReference>
<proteinExistence type="predicted"/>
<comment type="caution">
    <text evidence="2">The sequence shown here is derived from an EMBL/GenBank/DDBJ whole genome shotgun (WGS) entry which is preliminary data.</text>
</comment>
<feature type="region of interest" description="Disordered" evidence="1">
    <location>
        <begin position="1"/>
        <end position="21"/>
    </location>
</feature>
<evidence type="ECO:0000313" key="3">
    <source>
        <dbReference type="Proteomes" id="UP000037035"/>
    </source>
</evidence>
<evidence type="ECO:0000256" key="1">
    <source>
        <dbReference type="SAM" id="MobiDB-lite"/>
    </source>
</evidence>
<dbReference type="AlphaFoldDB" id="A0A0L6URY5"/>
<name>A0A0L6URY5_9BASI</name>
<evidence type="ECO:0000313" key="2">
    <source>
        <dbReference type="EMBL" id="KNZ51308.1"/>
    </source>
</evidence>